<proteinExistence type="inferred from homology"/>
<keyword evidence="8" id="KW-1185">Reference proteome</keyword>
<dbReference type="PANTHER" id="PTHR30480">
    <property type="entry name" value="BETA-HEXOSAMINIDASE-RELATED"/>
    <property type="match status" value="1"/>
</dbReference>
<dbReference type="AlphaFoldDB" id="A0A5J4G0M2"/>
<comment type="caution">
    <text evidence="7">The sequence shown here is derived from an EMBL/GenBank/DDBJ whole genome shotgun (WGS) entry which is preliminary data.</text>
</comment>
<keyword evidence="5" id="KW-0326">Glycosidase</keyword>
<evidence type="ECO:0000256" key="4">
    <source>
        <dbReference type="ARBA" id="ARBA00022801"/>
    </source>
</evidence>
<dbReference type="PROSITE" id="PS00775">
    <property type="entry name" value="GLYCOSYL_HYDROL_F3"/>
    <property type="match status" value="1"/>
</dbReference>
<dbReference type="Proteomes" id="UP000326994">
    <property type="component" value="Unassembled WGS sequence"/>
</dbReference>
<accession>A0A5J4G0M2</accession>
<dbReference type="PANTHER" id="PTHR30480:SF13">
    <property type="entry name" value="BETA-HEXOSAMINIDASE"/>
    <property type="match status" value="1"/>
</dbReference>
<feature type="domain" description="Glycoside hydrolase family 3 N-terminal" evidence="6">
    <location>
        <begin position="35"/>
        <end position="342"/>
    </location>
</feature>
<dbReference type="Pfam" id="PF00933">
    <property type="entry name" value="Glyco_hydro_3"/>
    <property type="match status" value="1"/>
</dbReference>
<comment type="catalytic activity">
    <reaction evidence="1">
        <text>Hydrolysis of terminal non-reducing N-acetyl-D-hexosamine residues in N-acetyl-beta-D-hexosaminides.</text>
        <dbReference type="EC" id="3.2.1.52"/>
    </reaction>
</comment>
<keyword evidence="4" id="KW-0378">Hydrolase</keyword>
<dbReference type="InterPro" id="IPR017853">
    <property type="entry name" value="GH"/>
</dbReference>
<comment type="similarity">
    <text evidence="2">Belongs to the glycosyl hydrolase 3 family.</text>
</comment>
<evidence type="ECO:0000259" key="6">
    <source>
        <dbReference type="Pfam" id="PF00933"/>
    </source>
</evidence>
<sequence length="349" mass="38324">MQAISQSKNLSDFYKYNPVIEHRVDEIFNSLNDAERVAQMLVTSAGELGKPEATVIKLAQENKIGGVVFLKGTKENHKKLIDSLNAISVSKNQIPLLYSIDAEPSLYNGRLKGTAPLMNTIDIKTEAQSDSIARIINKELLEIGFRQNFAPVADVSPGNEAIKNRSFGDDKNKVVALSKQFIQTTQEQGVIATAKHFPGHGLVSGDTHKKSVYIDGDLQEVDVYPPLIDAGVLSIMMAHITIRNNAKYDTQGLPSSCSRKIVTGLLKEELGFKGLIITDALNIMKAVTIIDNAPLIASKAGNDMLLMPIDETETIDTILAEMQQDSAYKKQVYQSVKKIIRVKLFLGLL</sequence>
<evidence type="ECO:0000256" key="2">
    <source>
        <dbReference type="ARBA" id="ARBA00005336"/>
    </source>
</evidence>
<evidence type="ECO:0000256" key="5">
    <source>
        <dbReference type="ARBA" id="ARBA00023295"/>
    </source>
</evidence>
<dbReference type="GO" id="GO:0004563">
    <property type="term" value="F:beta-N-acetylhexosaminidase activity"/>
    <property type="evidence" value="ECO:0007669"/>
    <property type="project" value="UniProtKB-EC"/>
</dbReference>
<dbReference type="GO" id="GO:0009254">
    <property type="term" value="P:peptidoglycan turnover"/>
    <property type="evidence" value="ECO:0007669"/>
    <property type="project" value="TreeGrafter"/>
</dbReference>
<dbReference type="Gene3D" id="3.20.20.300">
    <property type="entry name" value="Glycoside hydrolase, family 3, N-terminal domain"/>
    <property type="match status" value="1"/>
</dbReference>
<name>A0A5J4G0M2_9FLAO</name>
<protein>
    <recommendedName>
        <fullName evidence="3">beta-N-acetylhexosaminidase</fullName>
        <ecNumber evidence="3">3.2.1.52</ecNumber>
    </recommendedName>
</protein>
<evidence type="ECO:0000313" key="7">
    <source>
        <dbReference type="EMBL" id="GEQ87132.1"/>
    </source>
</evidence>
<dbReference type="EMBL" id="BKCF01000005">
    <property type="protein sequence ID" value="GEQ87132.1"/>
    <property type="molecule type" value="Genomic_DNA"/>
</dbReference>
<dbReference type="InterPro" id="IPR050226">
    <property type="entry name" value="NagZ_Beta-hexosaminidase"/>
</dbReference>
<evidence type="ECO:0000313" key="8">
    <source>
        <dbReference type="Proteomes" id="UP000326994"/>
    </source>
</evidence>
<dbReference type="InterPro" id="IPR019800">
    <property type="entry name" value="Glyco_hydro_3_AS"/>
</dbReference>
<dbReference type="GO" id="GO:0005975">
    <property type="term" value="P:carbohydrate metabolic process"/>
    <property type="evidence" value="ECO:0007669"/>
    <property type="project" value="InterPro"/>
</dbReference>
<organism evidence="7 8">
    <name type="scientific">Patiriisocius marinistellae</name>
    <dbReference type="NCBI Taxonomy" id="2494560"/>
    <lineage>
        <taxon>Bacteria</taxon>
        <taxon>Pseudomonadati</taxon>
        <taxon>Bacteroidota</taxon>
        <taxon>Flavobacteriia</taxon>
        <taxon>Flavobacteriales</taxon>
        <taxon>Flavobacteriaceae</taxon>
        <taxon>Patiriisocius</taxon>
    </lineage>
</organism>
<dbReference type="InterPro" id="IPR001764">
    <property type="entry name" value="Glyco_hydro_3_N"/>
</dbReference>
<reference evidence="7 8" key="1">
    <citation type="submission" date="2019-08" db="EMBL/GenBank/DDBJ databases">
        <title>Ulvibacter marinistellae sp. nov., isolated from a starfish, Patiria pectinifera.</title>
        <authorList>
            <person name="Kawano K."/>
            <person name="Ushijima N."/>
            <person name="Kihara M."/>
            <person name="Itoh H."/>
        </authorList>
    </citation>
    <scope>NUCLEOTIDE SEQUENCE [LARGE SCALE GENOMIC DNA]</scope>
    <source>
        <strain evidence="7 8">KK4</strain>
    </source>
</reference>
<evidence type="ECO:0000256" key="1">
    <source>
        <dbReference type="ARBA" id="ARBA00001231"/>
    </source>
</evidence>
<dbReference type="EC" id="3.2.1.52" evidence="3"/>
<dbReference type="SUPFAM" id="SSF51445">
    <property type="entry name" value="(Trans)glycosidases"/>
    <property type="match status" value="1"/>
</dbReference>
<evidence type="ECO:0000256" key="3">
    <source>
        <dbReference type="ARBA" id="ARBA00012663"/>
    </source>
</evidence>
<dbReference type="InterPro" id="IPR036962">
    <property type="entry name" value="Glyco_hydro_3_N_sf"/>
</dbReference>
<gene>
    <name evidence="7" type="ORF">ULMS_26400</name>
</gene>